<keyword evidence="1" id="KW-0812">Transmembrane</keyword>
<name>A0A0G0M076_9BACT</name>
<feature type="transmembrane region" description="Helical" evidence="1">
    <location>
        <begin position="83"/>
        <end position="105"/>
    </location>
</feature>
<evidence type="ECO:0000313" key="3">
    <source>
        <dbReference type="Proteomes" id="UP000034932"/>
    </source>
</evidence>
<dbReference type="Proteomes" id="UP000034932">
    <property type="component" value="Unassembled WGS sequence"/>
</dbReference>
<comment type="caution">
    <text evidence="2">The sequence shown here is derived from an EMBL/GenBank/DDBJ whole genome shotgun (WGS) entry which is preliminary data.</text>
</comment>
<evidence type="ECO:0000313" key="2">
    <source>
        <dbReference type="EMBL" id="KKQ93700.1"/>
    </source>
</evidence>
<proteinExistence type="predicted"/>
<protein>
    <submittedName>
        <fullName evidence="2">Uncharacterized protein</fullName>
    </submittedName>
</protein>
<keyword evidence="1" id="KW-0472">Membrane</keyword>
<dbReference type="AlphaFoldDB" id="A0A0G0M076"/>
<gene>
    <name evidence="2" type="ORF">UT19_C0008G0025</name>
</gene>
<dbReference type="EMBL" id="LBVW01000008">
    <property type="protein sequence ID" value="KKQ93700.1"/>
    <property type="molecule type" value="Genomic_DNA"/>
</dbReference>
<reference evidence="2 3" key="1">
    <citation type="journal article" date="2015" name="Nature">
        <title>rRNA introns, odd ribosomes, and small enigmatic genomes across a large radiation of phyla.</title>
        <authorList>
            <person name="Brown C.T."/>
            <person name="Hug L.A."/>
            <person name="Thomas B.C."/>
            <person name="Sharon I."/>
            <person name="Castelle C.J."/>
            <person name="Singh A."/>
            <person name="Wilkins M.J."/>
            <person name="Williams K.H."/>
            <person name="Banfield J.F."/>
        </authorList>
    </citation>
    <scope>NUCLEOTIDE SEQUENCE [LARGE SCALE GENOMIC DNA]</scope>
</reference>
<organism evidence="2 3">
    <name type="scientific">Candidatus Woesebacteria bacterium GW2011_GWB1_39_10b</name>
    <dbReference type="NCBI Taxonomy" id="1618573"/>
    <lineage>
        <taxon>Bacteria</taxon>
        <taxon>Candidatus Woeseibacteriota</taxon>
    </lineage>
</organism>
<dbReference type="STRING" id="1618573.UT19_C0008G0025"/>
<evidence type="ECO:0000256" key="1">
    <source>
        <dbReference type="SAM" id="Phobius"/>
    </source>
</evidence>
<accession>A0A0G0M076</accession>
<keyword evidence="1" id="KW-1133">Transmembrane helix</keyword>
<sequence length="121" mass="12756">MRNLIAQRENPLTTPLSGIGNIGQGTNAVVVLAQVLSTTIGLLTVVAALFFMFILITGAIGIISSGGDKGAFEDARRKMTTGAIGLVVVIAAMFIMDIITTLLGIRNILNIGEMIERITQL</sequence>
<feature type="transmembrane region" description="Helical" evidence="1">
    <location>
        <begin position="40"/>
        <end position="63"/>
    </location>
</feature>